<evidence type="ECO:0000313" key="4">
    <source>
        <dbReference type="Proteomes" id="UP000740926"/>
    </source>
</evidence>
<comment type="caution">
    <text evidence="3">The sequence shown here is derived from an EMBL/GenBank/DDBJ whole genome shotgun (WGS) entry which is preliminary data.</text>
</comment>
<feature type="region of interest" description="Disordered" evidence="1">
    <location>
        <begin position="85"/>
        <end position="108"/>
    </location>
</feature>
<dbReference type="Proteomes" id="UP000740926">
    <property type="component" value="Unassembled WGS sequence"/>
</dbReference>
<accession>A0A9P7CBJ1</accession>
<dbReference type="GO" id="GO:0015562">
    <property type="term" value="F:efflux transmembrane transporter activity"/>
    <property type="evidence" value="ECO:0007669"/>
    <property type="project" value="TreeGrafter"/>
</dbReference>
<organism evidence="3 4">
    <name type="scientific">Rhizopus delemar</name>
    <dbReference type="NCBI Taxonomy" id="936053"/>
    <lineage>
        <taxon>Eukaryota</taxon>
        <taxon>Fungi</taxon>
        <taxon>Fungi incertae sedis</taxon>
        <taxon>Mucoromycota</taxon>
        <taxon>Mucoromycotina</taxon>
        <taxon>Mucoromycetes</taxon>
        <taxon>Mucorales</taxon>
        <taxon>Mucorineae</taxon>
        <taxon>Rhizopodaceae</taxon>
        <taxon>Rhizopus</taxon>
    </lineage>
</organism>
<reference evidence="3 4" key="1">
    <citation type="journal article" date="2020" name="Microb. Genom.">
        <title>Genetic diversity of clinical and environmental Mucorales isolates obtained from an investigation of mucormycosis cases among solid organ transplant recipients.</title>
        <authorList>
            <person name="Nguyen M.H."/>
            <person name="Kaul D."/>
            <person name="Muto C."/>
            <person name="Cheng S.J."/>
            <person name="Richter R.A."/>
            <person name="Bruno V.M."/>
            <person name="Liu G."/>
            <person name="Beyhan S."/>
            <person name="Sundermann A.J."/>
            <person name="Mounaud S."/>
            <person name="Pasculle A.W."/>
            <person name="Nierman W.C."/>
            <person name="Driscoll E."/>
            <person name="Cumbie R."/>
            <person name="Clancy C.J."/>
            <person name="Dupont C.L."/>
        </authorList>
    </citation>
    <scope>NUCLEOTIDE SEQUENCE [LARGE SCALE GENOMIC DNA]</scope>
    <source>
        <strain evidence="3 4">GL24</strain>
    </source>
</reference>
<dbReference type="InterPro" id="IPR058637">
    <property type="entry name" value="YknX-like_C"/>
</dbReference>
<evidence type="ECO:0000256" key="1">
    <source>
        <dbReference type="SAM" id="MobiDB-lite"/>
    </source>
</evidence>
<feature type="domain" description="YknX-like C-terminal permuted SH3-like" evidence="2">
    <location>
        <begin position="16"/>
        <end position="82"/>
    </location>
</feature>
<dbReference type="AlphaFoldDB" id="A0A9P7CBJ1"/>
<sequence length="108" mass="11149">MLLDVRLFHPERAALVVTEIAVVQVGRDTFVYRIKADDSVERVDVVTGARRAGGVEIKQGLEAGQRIVVDGTGKLRPGLKVAAKDAAPASGAKPADAPAPVAAEGHGG</sequence>
<dbReference type="Gene3D" id="2.40.420.20">
    <property type="match status" value="1"/>
</dbReference>
<name>A0A9P7CBJ1_9FUNG</name>
<dbReference type="Pfam" id="PF25989">
    <property type="entry name" value="YknX_C"/>
    <property type="match status" value="1"/>
</dbReference>
<evidence type="ECO:0000259" key="2">
    <source>
        <dbReference type="Pfam" id="PF25989"/>
    </source>
</evidence>
<proteinExistence type="predicted"/>
<protein>
    <recommendedName>
        <fullName evidence="2">YknX-like C-terminal permuted SH3-like domain-containing protein</fullName>
    </recommendedName>
</protein>
<evidence type="ECO:0000313" key="3">
    <source>
        <dbReference type="EMBL" id="KAG1544399.1"/>
    </source>
</evidence>
<gene>
    <name evidence="3" type="ORF">G6F50_013876</name>
</gene>
<dbReference type="GO" id="GO:1990281">
    <property type="term" value="C:efflux pump complex"/>
    <property type="evidence" value="ECO:0007669"/>
    <property type="project" value="TreeGrafter"/>
</dbReference>
<dbReference type="EMBL" id="JAANIU010005973">
    <property type="protein sequence ID" value="KAG1544399.1"/>
    <property type="molecule type" value="Genomic_DNA"/>
</dbReference>
<dbReference type="PANTHER" id="PTHR30469">
    <property type="entry name" value="MULTIDRUG RESISTANCE PROTEIN MDTA"/>
    <property type="match status" value="1"/>
</dbReference>
<dbReference type="PANTHER" id="PTHR30469:SF16">
    <property type="entry name" value="HAE1 FAMILY EFFLUX PUMP MFP COMPONENT"/>
    <property type="match status" value="1"/>
</dbReference>
<keyword evidence="4" id="KW-1185">Reference proteome</keyword>